<dbReference type="EMBL" id="CAJOBJ010108421">
    <property type="protein sequence ID" value="CAF4619697.1"/>
    <property type="molecule type" value="Genomic_DNA"/>
</dbReference>
<feature type="non-terminal residue" evidence="1">
    <location>
        <position position="1"/>
    </location>
</feature>
<proteinExistence type="predicted"/>
<organism evidence="1 3">
    <name type="scientific">Rotaria magnacalcarata</name>
    <dbReference type="NCBI Taxonomy" id="392030"/>
    <lineage>
        <taxon>Eukaryota</taxon>
        <taxon>Metazoa</taxon>
        <taxon>Spiralia</taxon>
        <taxon>Gnathifera</taxon>
        <taxon>Rotifera</taxon>
        <taxon>Eurotatoria</taxon>
        <taxon>Bdelloidea</taxon>
        <taxon>Philodinida</taxon>
        <taxon>Philodinidae</taxon>
        <taxon>Rotaria</taxon>
    </lineage>
</organism>
<protein>
    <submittedName>
        <fullName evidence="1">Uncharacterized protein</fullName>
    </submittedName>
</protein>
<comment type="caution">
    <text evidence="1">The sequence shown here is derived from an EMBL/GenBank/DDBJ whole genome shotgun (WGS) entry which is preliminary data.</text>
</comment>
<name>A0A8S2ZLI9_9BILA</name>
<feature type="non-terminal residue" evidence="1">
    <location>
        <position position="70"/>
    </location>
</feature>
<evidence type="ECO:0000313" key="2">
    <source>
        <dbReference type="EMBL" id="CAF4838620.1"/>
    </source>
</evidence>
<dbReference type="AlphaFoldDB" id="A0A8S2ZLI9"/>
<reference evidence="1" key="1">
    <citation type="submission" date="2021-02" db="EMBL/GenBank/DDBJ databases">
        <authorList>
            <person name="Nowell W R."/>
        </authorList>
    </citation>
    <scope>NUCLEOTIDE SEQUENCE</scope>
</reference>
<sequence length="70" mass="8242">GSEEEILEKIKPLFPSSNNNLTPRAKMYLAGQFEGQCLIYKPNTEECLTPISFMWMPPNNQQRKLWLWCH</sequence>
<dbReference type="Proteomes" id="UP000681720">
    <property type="component" value="Unassembled WGS sequence"/>
</dbReference>
<evidence type="ECO:0000313" key="1">
    <source>
        <dbReference type="EMBL" id="CAF4619697.1"/>
    </source>
</evidence>
<gene>
    <name evidence="1" type="ORF">GIL414_LOCUS39715</name>
    <name evidence="2" type="ORF">GIL414_LOCUS48805</name>
</gene>
<evidence type="ECO:0000313" key="3">
    <source>
        <dbReference type="Proteomes" id="UP000681720"/>
    </source>
</evidence>
<accession>A0A8S2ZLI9</accession>
<dbReference type="EMBL" id="CAJOBJ010159087">
    <property type="protein sequence ID" value="CAF4838620.1"/>
    <property type="molecule type" value="Genomic_DNA"/>
</dbReference>